<accession>A0A2P6RSR1</accession>
<evidence type="ECO:0000313" key="2">
    <source>
        <dbReference type="Proteomes" id="UP000238479"/>
    </source>
</evidence>
<dbReference type="EMBL" id="PDCK01000040">
    <property type="protein sequence ID" value="PRQ49469.1"/>
    <property type="molecule type" value="Genomic_DNA"/>
</dbReference>
<protein>
    <submittedName>
        <fullName evidence="1">Uncharacterized protein</fullName>
    </submittedName>
</protein>
<dbReference type="Gramene" id="PRQ49469">
    <property type="protein sequence ID" value="PRQ49469"/>
    <property type="gene ID" value="RchiOBHm_Chr2g0122281"/>
</dbReference>
<keyword evidence="2" id="KW-1185">Reference proteome</keyword>
<organism evidence="1 2">
    <name type="scientific">Rosa chinensis</name>
    <name type="common">China rose</name>
    <dbReference type="NCBI Taxonomy" id="74649"/>
    <lineage>
        <taxon>Eukaryota</taxon>
        <taxon>Viridiplantae</taxon>
        <taxon>Streptophyta</taxon>
        <taxon>Embryophyta</taxon>
        <taxon>Tracheophyta</taxon>
        <taxon>Spermatophyta</taxon>
        <taxon>Magnoliopsida</taxon>
        <taxon>eudicotyledons</taxon>
        <taxon>Gunneridae</taxon>
        <taxon>Pentapetalae</taxon>
        <taxon>rosids</taxon>
        <taxon>fabids</taxon>
        <taxon>Rosales</taxon>
        <taxon>Rosaceae</taxon>
        <taxon>Rosoideae</taxon>
        <taxon>Rosoideae incertae sedis</taxon>
        <taxon>Rosa</taxon>
    </lineage>
</organism>
<sequence>MSNSGRVGSEISGVTEIKRKCAKMEQLEFPTKGRNSRCRSIVVDANKRAELH</sequence>
<dbReference type="Proteomes" id="UP000238479">
    <property type="component" value="Chromosome 2"/>
</dbReference>
<reference evidence="1 2" key="1">
    <citation type="journal article" date="2018" name="Nat. Genet.">
        <title>The Rosa genome provides new insights in the design of modern roses.</title>
        <authorList>
            <person name="Bendahmane M."/>
        </authorList>
    </citation>
    <scope>NUCLEOTIDE SEQUENCE [LARGE SCALE GENOMIC DNA]</scope>
    <source>
        <strain evidence="2">cv. Old Blush</strain>
    </source>
</reference>
<comment type="caution">
    <text evidence="1">The sequence shown here is derived from an EMBL/GenBank/DDBJ whole genome shotgun (WGS) entry which is preliminary data.</text>
</comment>
<evidence type="ECO:0000313" key="1">
    <source>
        <dbReference type="EMBL" id="PRQ49469.1"/>
    </source>
</evidence>
<name>A0A2P6RSR1_ROSCH</name>
<proteinExistence type="predicted"/>
<gene>
    <name evidence="1" type="ORF">RchiOBHm_Chr2g0122281</name>
</gene>
<dbReference type="AlphaFoldDB" id="A0A2P6RSR1"/>